<dbReference type="STRING" id="1156985.SAMN04488118_111118"/>
<dbReference type="RefSeq" id="WP_170830510.1">
    <property type="nucleotide sequence ID" value="NZ_CANMPF010000011.1"/>
</dbReference>
<protein>
    <submittedName>
        <fullName evidence="6">Transcriptional regulator, LysR family</fullName>
    </submittedName>
</protein>
<evidence type="ECO:0000259" key="5">
    <source>
        <dbReference type="PROSITE" id="PS50931"/>
    </source>
</evidence>
<sequence length="306" mass="33144">MKAKLSFKQLHALEAVARHGSFTQAAREIGVSQPTVSNLIYALEKQYKCRLLDRTGSSITPTPQLAEIRGHIKALISLNDVIDLHLSAEQDLLSGQFHVAYTSSALAMPVLAEFVQAYPALDVSATAMHSLDLQPKLLSGGFDVGFMTTARLPRDLAGFAIADAQIGLWLPKEHPQARHASLSWNVVATLPLIQRQPQSGARNLFETAAQLAQVPLQTRLSLDTVDAVMTLVRQGVGAGVGFAAECPNARDLVFVPIHDPVLAAKHYLVCPKPMRETAMVARFFDTAEANKAETHIASERPRATTG</sequence>
<accession>A0A1G5RAV5</accession>
<evidence type="ECO:0000256" key="2">
    <source>
        <dbReference type="ARBA" id="ARBA00023015"/>
    </source>
</evidence>
<reference evidence="6 7" key="1">
    <citation type="submission" date="2016-10" db="EMBL/GenBank/DDBJ databases">
        <authorList>
            <person name="de Groot N.N."/>
        </authorList>
    </citation>
    <scope>NUCLEOTIDE SEQUENCE [LARGE SCALE GENOMIC DNA]</scope>
    <source>
        <strain evidence="6 7">U95</strain>
    </source>
</reference>
<proteinExistence type="inferred from homology"/>
<evidence type="ECO:0000313" key="7">
    <source>
        <dbReference type="Proteomes" id="UP000198767"/>
    </source>
</evidence>
<feature type="domain" description="HTH lysR-type" evidence="5">
    <location>
        <begin position="5"/>
        <end position="62"/>
    </location>
</feature>
<dbReference type="SUPFAM" id="SSF53850">
    <property type="entry name" value="Periplasmic binding protein-like II"/>
    <property type="match status" value="1"/>
</dbReference>
<keyword evidence="3" id="KW-0238">DNA-binding</keyword>
<keyword evidence="2" id="KW-0805">Transcription regulation</keyword>
<dbReference type="InterPro" id="IPR005119">
    <property type="entry name" value="LysR_subst-bd"/>
</dbReference>
<gene>
    <name evidence="6" type="ORF">SAMN04488118_111118</name>
</gene>
<dbReference type="GO" id="GO:0003677">
    <property type="term" value="F:DNA binding"/>
    <property type="evidence" value="ECO:0007669"/>
    <property type="project" value="UniProtKB-KW"/>
</dbReference>
<dbReference type="EMBL" id="FMWG01000011">
    <property type="protein sequence ID" value="SCZ71205.1"/>
    <property type="molecule type" value="Genomic_DNA"/>
</dbReference>
<dbReference type="CDD" id="cd05466">
    <property type="entry name" value="PBP2_LTTR_substrate"/>
    <property type="match status" value="1"/>
</dbReference>
<dbReference type="InterPro" id="IPR050950">
    <property type="entry name" value="HTH-type_LysR_regulators"/>
</dbReference>
<dbReference type="Proteomes" id="UP000198767">
    <property type="component" value="Unassembled WGS sequence"/>
</dbReference>
<evidence type="ECO:0000313" key="6">
    <source>
        <dbReference type="EMBL" id="SCZ71205.1"/>
    </source>
</evidence>
<dbReference type="Gene3D" id="1.10.10.10">
    <property type="entry name" value="Winged helix-like DNA-binding domain superfamily/Winged helix DNA-binding domain"/>
    <property type="match status" value="1"/>
</dbReference>
<dbReference type="PRINTS" id="PR00039">
    <property type="entry name" value="HTHLYSR"/>
</dbReference>
<dbReference type="PROSITE" id="PS50931">
    <property type="entry name" value="HTH_LYSR"/>
    <property type="match status" value="1"/>
</dbReference>
<comment type="similarity">
    <text evidence="1">Belongs to the LysR transcriptional regulatory family.</text>
</comment>
<keyword evidence="7" id="KW-1185">Reference proteome</keyword>
<organism evidence="6 7">
    <name type="scientific">Epibacterium ulvae</name>
    <dbReference type="NCBI Taxonomy" id="1156985"/>
    <lineage>
        <taxon>Bacteria</taxon>
        <taxon>Pseudomonadati</taxon>
        <taxon>Pseudomonadota</taxon>
        <taxon>Alphaproteobacteria</taxon>
        <taxon>Rhodobacterales</taxon>
        <taxon>Roseobacteraceae</taxon>
        <taxon>Epibacterium</taxon>
    </lineage>
</organism>
<dbReference type="InterPro" id="IPR036388">
    <property type="entry name" value="WH-like_DNA-bd_sf"/>
</dbReference>
<keyword evidence="4" id="KW-0804">Transcription</keyword>
<dbReference type="InterPro" id="IPR000847">
    <property type="entry name" value="LysR_HTH_N"/>
</dbReference>
<dbReference type="InterPro" id="IPR036390">
    <property type="entry name" value="WH_DNA-bd_sf"/>
</dbReference>
<dbReference type="AlphaFoldDB" id="A0A1G5RAV5"/>
<evidence type="ECO:0000256" key="1">
    <source>
        <dbReference type="ARBA" id="ARBA00009437"/>
    </source>
</evidence>
<evidence type="ECO:0000256" key="3">
    <source>
        <dbReference type="ARBA" id="ARBA00023125"/>
    </source>
</evidence>
<dbReference type="GO" id="GO:0005829">
    <property type="term" value="C:cytosol"/>
    <property type="evidence" value="ECO:0007669"/>
    <property type="project" value="TreeGrafter"/>
</dbReference>
<dbReference type="Pfam" id="PF03466">
    <property type="entry name" value="LysR_substrate"/>
    <property type="match status" value="1"/>
</dbReference>
<evidence type="ECO:0000256" key="4">
    <source>
        <dbReference type="ARBA" id="ARBA00023163"/>
    </source>
</evidence>
<dbReference type="GO" id="GO:0003700">
    <property type="term" value="F:DNA-binding transcription factor activity"/>
    <property type="evidence" value="ECO:0007669"/>
    <property type="project" value="InterPro"/>
</dbReference>
<dbReference type="Pfam" id="PF00126">
    <property type="entry name" value="HTH_1"/>
    <property type="match status" value="1"/>
</dbReference>
<dbReference type="Gene3D" id="3.40.190.290">
    <property type="match status" value="1"/>
</dbReference>
<dbReference type="PANTHER" id="PTHR30419">
    <property type="entry name" value="HTH-TYPE TRANSCRIPTIONAL REGULATOR YBHD"/>
    <property type="match status" value="1"/>
</dbReference>
<dbReference type="SUPFAM" id="SSF46785">
    <property type="entry name" value="Winged helix' DNA-binding domain"/>
    <property type="match status" value="1"/>
</dbReference>
<name>A0A1G5RAV5_9RHOB</name>